<accession>A0A6J5DX22</accession>
<feature type="domain" description="Acyltransferase 3" evidence="2">
    <location>
        <begin position="21"/>
        <end position="352"/>
    </location>
</feature>
<protein>
    <recommendedName>
        <fullName evidence="6">O-acetyltransferase OatA</fullName>
    </recommendedName>
</protein>
<organism evidence="4 5">
    <name type="scientific">Paraburkholderia solisilvae</name>
    <dbReference type="NCBI Taxonomy" id="624376"/>
    <lineage>
        <taxon>Bacteria</taxon>
        <taxon>Pseudomonadati</taxon>
        <taxon>Pseudomonadota</taxon>
        <taxon>Betaproteobacteria</taxon>
        <taxon>Burkholderiales</taxon>
        <taxon>Burkholderiaceae</taxon>
        <taxon>Paraburkholderia</taxon>
    </lineage>
</organism>
<dbReference type="InterPro" id="IPR043968">
    <property type="entry name" value="SGNH"/>
</dbReference>
<dbReference type="InterPro" id="IPR050879">
    <property type="entry name" value="Acyltransferase_3"/>
</dbReference>
<gene>
    <name evidence="4" type="ORF">LMG29739_02872</name>
</gene>
<dbReference type="GO" id="GO:0016020">
    <property type="term" value="C:membrane"/>
    <property type="evidence" value="ECO:0007669"/>
    <property type="project" value="TreeGrafter"/>
</dbReference>
<dbReference type="Proteomes" id="UP000494329">
    <property type="component" value="Unassembled WGS sequence"/>
</dbReference>
<dbReference type="GO" id="GO:0009103">
    <property type="term" value="P:lipopolysaccharide biosynthetic process"/>
    <property type="evidence" value="ECO:0007669"/>
    <property type="project" value="TreeGrafter"/>
</dbReference>
<dbReference type="InterPro" id="IPR002656">
    <property type="entry name" value="Acyl_transf_3_dom"/>
</dbReference>
<dbReference type="EMBL" id="CADIKF010000020">
    <property type="protein sequence ID" value="CAB3758197.1"/>
    <property type="molecule type" value="Genomic_DNA"/>
</dbReference>
<evidence type="ECO:0000259" key="2">
    <source>
        <dbReference type="Pfam" id="PF01757"/>
    </source>
</evidence>
<proteinExistence type="predicted"/>
<dbReference type="Pfam" id="PF19040">
    <property type="entry name" value="SGNH"/>
    <property type="match status" value="1"/>
</dbReference>
<dbReference type="PANTHER" id="PTHR23028">
    <property type="entry name" value="ACETYLTRANSFERASE"/>
    <property type="match status" value="1"/>
</dbReference>
<keyword evidence="5" id="KW-1185">Reference proteome</keyword>
<dbReference type="Pfam" id="PF01757">
    <property type="entry name" value="Acyl_transf_3"/>
    <property type="match status" value="1"/>
</dbReference>
<feature type="transmembrane region" description="Helical" evidence="1">
    <location>
        <begin position="207"/>
        <end position="231"/>
    </location>
</feature>
<evidence type="ECO:0000313" key="5">
    <source>
        <dbReference type="Proteomes" id="UP000494329"/>
    </source>
</evidence>
<feature type="transmembrane region" description="Helical" evidence="1">
    <location>
        <begin position="21"/>
        <end position="40"/>
    </location>
</feature>
<feature type="transmembrane region" description="Helical" evidence="1">
    <location>
        <begin position="52"/>
        <end position="81"/>
    </location>
</feature>
<feature type="domain" description="SGNH" evidence="3">
    <location>
        <begin position="448"/>
        <end position="688"/>
    </location>
</feature>
<evidence type="ECO:0000259" key="3">
    <source>
        <dbReference type="Pfam" id="PF19040"/>
    </source>
</evidence>
<feature type="transmembrane region" description="Helical" evidence="1">
    <location>
        <begin position="270"/>
        <end position="289"/>
    </location>
</feature>
<evidence type="ECO:0000256" key="1">
    <source>
        <dbReference type="SAM" id="Phobius"/>
    </source>
</evidence>
<sequence>MNPRQMNVSMLAAERHAYAPYIDGLRAIAVLAVIAYHLHPQWLPGGLAGVDIFFVISGFVVSASVGALSSVSLSRFVLYFYARRVQRIAPALIVCLVATALASVLFIPSAWLSDTNSKTGLFAFFGLSNLVLAKTGNDYFSPRVEFNPYMHTWSLGVEEQFYLIFPVLFFLWVSKAPRRKLTLVLFGAGFAASLVCAKWLAVGHETLAFYLIFSRFWELAAGVMLYQALVLCGRPFGVAERGATWVTSSAALLSLGLVAVGLALSAPNTFPFPGALLPVAGTLGLLGFLHGRRTEGMLHRVLASRGVVFIGRISYSLYLWHWPVIVLLRWTTGIDTALEKTVAAVLTFALASASYYFVENPVRRSPRLRQWPRPAVIGSGFGVIVLGAALTFGLYQQQPRLSLSVVSHQADDWYPYGALNQRYAGCSEKWDTRKLDDGPVWTYSRVGCNVPARYASRLFVIGDSHAMAYSLMFRELALQTGVEVLSYNNGGCAFIGFLPVDRADATRCKAYDDDAFAEILEKVRPGDVVFLPSLRLPRFSDQFARFDDRAAHDAMFSGASLAERRAREQEAIQLLHKLTARGAKVVLEAPEPVFRTPAFRCADWFNRDNPICTPGGQVPRADVEAYRAPVLDSYARIAQAVPSVSVWDPLPVLCPDDVCSMHTGGVPLFFDGDHISGYANRLLAPHFQKFIVTLMDAPRT</sequence>
<dbReference type="AlphaFoldDB" id="A0A6J5DX22"/>
<name>A0A6J5DX22_9BURK</name>
<evidence type="ECO:0008006" key="6">
    <source>
        <dbReference type="Google" id="ProtNLM"/>
    </source>
</evidence>
<evidence type="ECO:0000313" key="4">
    <source>
        <dbReference type="EMBL" id="CAB3758197.1"/>
    </source>
</evidence>
<feature type="transmembrane region" description="Helical" evidence="1">
    <location>
        <begin position="243"/>
        <end position="264"/>
    </location>
</feature>
<dbReference type="GO" id="GO:0016747">
    <property type="term" value="F:acyltransferase activity, transferring groups other than amino-acyl groups"/>
    <property type="evidence" value="ECO:0007669"/>
    <property type="project" value="InterPro"/>
</dbReference>
<keyword evidence="1" id="KW-1133">Transmembrane helix</keyword>
<feature type="transmembrane region" description="Helical" evidence="1">
    <location>
        <begin position="88"/>
        <end position="111"/>
    </location>
</feature>
<feature type="transmembrane region" description="Helical" evidence="1">
    <location>
        <begin position="153"/>
        <end position="174"/>
    </location>
</feature>
<reference evidence="4 5" key="1">
    <citation type="submission" date="2020-04" db="EMBL/GenBank/DDBJ databases">
        <authorList>
            <person name="De Canck E."/>
        </authorList>
    </citation>
    <scope>NUCLEOTIDE SEQUENCE [LARGE SCALE GENOMIC DNA]</scope>
    <source>
        <strain evidence="4 5">LMG 29739</strain>
    </source>
</reference>
<feature type="transmembrane region" description="Helical" evidence="1">
    <location>
        <begin position="374"/>
        <end position="395"/>
    </location>
</feature>
<keyword evidence="1" id="KW-0812">Transmembrane</keyword>
<dbReference type="PANTHER" id="PTHR23028:SF53">
    <property type="entry name" value="ACYL_TRANSF_3 DOMAIN-CONTAINING PROTEIN"/>
    <property type="match status" value="1"/>
</dbReference>
<feature type="transmembrane region" description="Helical" evidence="1">
    <location>
        <begin position="181"/>
        <end position="201"/>
    </location>
</feature>
<feature type="transmembrane region" description="Helical" evidence="1">
    <location>
        <begin position="341"/>
        <end position="358"/>
    </location>
</feature>
<keyword evidence="1" id="KW-0472">Membrane</keyword>
<feature type="transmembrane region" description="Helical" evidence="1">
    <location>
        <begin position="301"/>
        <end position="321"/>
    </location>
</feature>